<proteinExistence type="predicted"/>
<comment type="caution">
    <text evidence="2">The sequence shown here is derived from an EMBL/GenBank/DDBJ whole genome shotgun (WGS) entry which is preliminary data.</text>
</comment>
<dbReference type="InterPro" id="IPR027304">
    <property type="entry name" value="Trigger_fact/SurA_dom_sf"/>
</dbReference>
<evidence type="ECO:0000313" key="2">
    <source>
        <dbReference type="EMBL" id="KKQ16893.1"/>
    </source>
</evidence>
<keyword evidence="1" id="KW-0472">Membrane</keyword>
<sequence length="284" mass="31602">MSKDKKKSPTKKSQTKASVTPTKVKFVVKKPNLSNIKIKVKMPDLKKMFTQMKESKTSKTVLKIVALVLIVVGSFALIDLGVQYLNNDYSVAIVNGTRISKSEWNKLLQQAYGQAGATQLIDNEVIAQEAKKAEITASDEEIQTQVDQIVTSLGGQTEYEAALKANNLTDTELKKEIKLDILTTKLLTPTITYTDDDLKSFFTQYSAQMFPTETAALETGAKLDFDTYKAQTTTYYVQQQVSNTKSTWLASKEAEYKIQNNATSKPTYGLFGTTINIFKNLTAK</sequence>
<gene>
    <name evidence="2" type="ORF">US29_C0016G0010</name>
</gene>
<name>A0A0G0FCK8_9BACT</name>
<keyword evidence="1" id="KW-0812">Transmembrane</keyword>
<dbReference type="EMBL" id="LBSK01000016">
    <property type="protein sequence ID" value="KKQ16893.1"/>
    <property type="molecule type" value="Genomic_DNA"/>
</dbReference>
<evidence type="ECO:0000313" key="3">
    <source>
        <dbReference type="Proteomes" id="UP000033886"/>
    </source>
</evidence>
<dbReference type="SUPFAM" id="SSF109998">
    <property type="entry name" value="Triger factor/SurA peptide-binding domain-like"/>
    <property type="match status" value="1"/>
</dbReference>
<reference evidence="2 3" key="1">
    <citation type="journal article" date="2015" name="Nature">
        <title>rRNA introns, odd ribosomes, and small enigmatic genomes across a large radiation of phyla.</title>
        <authorList>
            <person name="Brown C.T."/>
            <person name="Hug L.A."/>
            <person name="Thomas B.C."/>
            <person name="Sharon I."/>
            <person name="Castelle C.J."/>
            <person name="Singh A."/>
            <person name="Wilkins M.J."/>
            <person name="Williams K.H."/>
            <person name="Banfield J.F."/>
        </authorList>
    </citation>
    <scope>NUCLEOTIDE SEQUENCE [LARGE SCALE GENOMIC DNA]</scope>
</reference>
<feature type="transmembrane region" description="Helical" evidence="1">
    <location>
        <begin position="61"/>
        <end position="85"/>
    </location>
</feature>
<dbReference type="PANTHER" id="PTHR47245:SF2">
    <property type="entry name" value="PEPTIDYL-PROLYL CIS-TRANS ISOMERASE HP_0175-RELATED"/>
    <property type="match status" value="1"/>
</dbReference>
<organism evidence="2 3">
    <name type="scientific">candidate division WS6 bacterium GW2011_GWF1_36_8</name>
    <dbReference type="NCBI Taxonomy" id="1619098"/>
    <lineage>
        <taxon>Bacteria</taxon>
        <taxon>Candidatus Dojkabacteria</taxon>
    </lineage>
</organism>
<evidence type="ECO:0000256" key="1">
    <source>
        <dbReference type="SAM" id="Phobius"/>
    </source>
</evidence>
<dbReference type="Pfam" id="PF13624">
    <property type="entry name" value="SurA_N_3"/>
    <property type="match status" value="2"/>
</dbReference>
<dbReference type="InterPro" id="IPR050245">
    <property type="entry name" value="PrsA_foldase"/>
</dbReference>
<dbReference type="PANTHER" id="PTHR47245">
    <property type="entry name" value="PEPTIDYLPROLYL ISOMERASE"/>
    <property type="match status" value="1"/>
</dbReference>
<keyword evidence="1" id="KW-1133">Transmembrane helix</keyword>
<protein>
    <submittedName>
        <fullName evidence="2">Foldase protein PrsA</fullName>
    </submittedName>
</protein>
<accession>A0A0G0FCK8</accession>
<dbReference type="Gene3D" id="1.10.4030.10">
    <property type="entry name" value="Porin chaperone SurA, peptide-binding domain"/>
    <property type="match status" value="1"/>
</dbReference>
<dbReference type="Proteomes" id="UP000033886">
    <property type="component" value="Unassembled WGS sequence"/>
</dbReference>
<dbReference type="AlphaFoldDB" id="A0A0G0FCK8"/>